<dbReference type="PANTHER" id="PTHR20426:SF0">
    <property type="entry name" value="18S RRNA AMINOCARBOXYPROPYLTRANSFERASE"/>
    <property type="match status" value="1"/>
</dbReference>
<proteinExistence type="predicted"/>
<evidence type="ECO:0000259" key="8">
    <source>
        <dbReference type="Pfam" id="PF04068"/>
    </source>
</evidence>
<dbReference type="PANTHER" id="PTHR20426">
    <property type="entry name" value="RIBOSOME BIOGENESIS PROTEIN TSR3 HOMOLOG"/>
    <property type="match status" value="1"/>
</dbReference>
<evidence type="ECO:0000256" key="4">
    <source>
        <dbReference type="ARBA" id="ARBA00022552"/>
    </source>
</evidence>
<keyword evidence="2" id="KW-0963">Cytoplasm</keyword>
<keyword evidence="5" id="KW-0808">Transferase</keyword>
<dbReference type="GO" id="GO:0106388">
    <property type="term" value="F:rRNA small subunit aminocarboxypropyltransferase activity"/>
    <property type="evidence" value="ECO:0007669"/>
    <property type="project" value="InterPro"/>
</dbReference>
<dbReference type="AlphaFoldDB" id="Q977R0"/>
<evidence type="ECO:0000259" key="7">
    <source>
        <dbReference type="Pfam" id="PF04034"/>
    </source>
</evidence>
<dbReference type="InterPro" id="IPR007209">
    <property type="entry name" value="RNaseL-inhib-like_metal-bd_dom"/>
</dbReference>
<evidence type="ECO:0000256" key="6">
    <source>
        <dbReference type="ARBA" id="ARBA00022691"/>
    </source>
</evidence>
<sequence length="165" mass="18688">MKINLLMFYQDDPKKCTAAKLIKFGMAKKITKSQSKTVLLHPYSEKTLLNNEKSLFTSITGIDCSWTLAEQVFQKNFIGISRKLPPLLAGNPVNYSKINKLTTVEAIAGAAFILGDETLSQNLLEKFNWGHTFLELNENLLQDYKKAKSEGEVIEIIRGYGYEYN</sequence>
<keyword evidence="3" id="KW-0690">Ribosome biogenesis</keyword>
<evidence type="ECO:0000256" key="5">
    <source>
        <dbReference type="ARBA" id="ARBA00022679"/>
    </source>
</evidence>
<evidence type="ECO:0000313" key="9">
    <source>
        <dbReference type="EMBL" id="AAK66810.1"/>
    </source>
</evidence>
<dbReference type="InterPro" id="IPR022968">
    <property type="entry name" value="Tsr3-like"/>
</dbReference>
<feature type="domain" description="RNase L inhibitor RLI-like possible metal-binding" evidence="8">
    <location>
        <begin position="8"/>
        <end position="28"/>
    </location>
</feature>
<organism evidence="9">
    <name type="scientific">uncultured crenarchaeote 4B7</name>
    <dbReference type="NCBI Taxonomy" id="44557"/>
    <lineage>
        <taxon>Archaea</taxon>
        <taxon>Nitrososphaerota</taxon>
        <taxon>Nitrososphaeria</taxon>
        <taxon>Nitrosopumilales</taxon>
        <taxon>environmental samples</taxon>
    </lineage>
</organism>
<reference evidence="9" key="1">
    <citation type="journal article" date="2002" name="Appl. Environ. Microbiol.">
        <title>Comparative genomic analysis of archaeal genotypic variants in a single population and in two different oceanic provinces.</title>
        <authorList>
            <person name="Beja O."/>
            <person name="Koonin E.V."/>
            <person name="Aravind L."/>
            <person name="Taylor L.T."/>
            <person name="Seitz H."/>
            <person name="Stein J.L."/>
            <person name="Bensen D.C."/>
            <person name="Feldman R.A."/>
            <person name="Swanson R.V."/>
            <person name="DeLong E.F."/>
        </authorList>
    </citation>
    <scope>NUCLEOTIDE SEQUENCE</scope>
</reference>
<accession>Q977R0</accession>
<evidence type="ECO:0000256" key="1">
    <source>
        <dbReference type="ARBA" id="ARBA00014114"/>
    </source>
</evidence>
<dbReference type="Pfam" id="PF04034">
    <property type="entry name" value="Ribo_biogen_C"/>
    <property type="match status" value="1"/>
</dbReference>
<keyword evidence="4" id="KW-0698">rRNA processing</keyword>
<dbReference type="Pfam" id="PF04068">
    <property type="entry name" value="Fer4_RLI"/>
    <property type="match status" value="1"/>
</dbReference>
<dbReference type="NCBIfam" id="NF002621">
    <property type="entry name" value="PRK02287.1"/>
    <property type="match status" value="1"/>
</dbReference>
<protein>
    <recommendedName>
        <fullName evidence="1">16S rRNA aminocarboxypropyltransferase</fullName>
    </recommendedName>
</protein>
<evidence type="ECO:0000256" key="3">
    <source>
        <dbReference type="ARBA" id="ARBA00022517"/>
    </source>
</evidence>
<keyword evidence="6" id="KW-0949">S-adenosyl-L-methionine</keyword>
<evidence type="ECO:0000256" key="2">
    <source>
        <dbReference type="ARBA" id="ARBA00022490"/>
    </source>
</evidence>
<dbReference type="EMBL" id="U40238">
    <property type="protein sequence ID" value="AAK66810.1"/>
    <property type="molecule type" value="Genomic_DNA"/>
</dbReference>
<feature type="domain" description="16S/18S rRNA aminocarboxypropyltransferase Tsr3 C-terminal" evidence="7">
    <location>
        <begin position="38"/>
        <end position="158"/>
    </location>
</feature>
<dbReference type="GO" id="GO:0006364">
    <property type="term" value="P:rRNA processing"/>
    <property type="evidence" value="ECO:0007669"/>
    <property type="project" value="UniProtKB-KW"/>
</dbReference>
<name>Q977R0_9ARCH</name>
<dbReference type="InterPro" id="IPR007177">
    <property type="entry name" value="Tsr3_C"/>
</dbReference>